<comment type="caution">
    <text evidence="7">The sequence shown here is derived from an EMBL/GenBank/DDBJ whole genome shotgun (WGS) entry which is preliminary data.</text>
</comment>
<dbReference type="InterPro" id="IPR051323">
    <property type="entry name" value="AtsK-like"/>
</dbReference>
<comment type="cofactor">
    <cofactor evidence="1">
        <name>Fe(2+)</name>
        <dbReference type="ChEBI" id="CHEBI:29033"/>
    </cofactor>
</comment>
<evidence type="ECO:0000256" key="1">
    <source>
        <dbReference type="ARBA" id="ARBA00001954"/>
    </source>
</evidence>
<accession>A0A8J5NZN6</accession>
<keyword evidence="4 7" id="KW-0560">Oxidoreductase</keyword>
<evidence type="ECO:0000313" key="7">
    <source>
        <dbReference type="EMBL" id="KAG7414449.1"/>
    </source>
</evidence>
<evidence type="ECO:0000256" key="3">
    <source>
        <dbReference type="ARBA" id="ARBA00022723"/>
    </source>
</evidence>
<dbReference type="GO" id="GO:0016706">
    <property type="term" value="F:2-oxoglutarate-dependent dioxygenase activity"/>
    <property type="evidence" value="ECO:0007669"/>
    <property type="project" value="TreeGrafter"/>
</dbReference>
<reference evidence="7" key="1">
    <citation type="submission" date="2021-04" db="EMBL/GenBank/DDBJ databases">
        <title>First draft genome resource for Brassicaceae pathogens Fusarium oxysporum f. sp. raphani and Fusarium oxysporum f. sp. rapae.</title>
        <authorList>
            <person name="Asai S."/>
        </authorList>
    </citation>
    <scope>NUCLEOTIDE SEQUENCE</scope>
    <source>
        <strain evidence="7">Tf1208</strain>
    </source>
</reference>
<dbReference type="InterPro" id="IPR003819">
    <property type="entry name" value="TauD/TfdA-like"/>
</dbReference>
<dbReference type="AlphaFoldDB" id="A0A8J5NZN6"/>
<keyword evidence="5" id="KW-0408">Iron</keyword>
<sequence length="138" mass="15785">MLQLPKTGGDTLWATRYEVYDRMLYLLRTFLETVTATCAQPGFNQKAWDNGLQMFSGERGAPENKGELLEAIDPVVRRNPVTGWKGIYAVGEHVSYINGLGEDDSNNFLDYFLNLFIENHDLQVRQPAAERQLCRDLR</sequence>
<dbReference type="Pfam" id="PF02668">
    <property type="entry name" value="TauD"/>
    <property type="match status" value="1"/>
</dbReference>
<keyword evidence="3" id="KW-0479">Metal-binding</keyword>
<organism evidence="7 8">
    <name type="scientific">Fusarium oxysporum f. sp. rapae</name>
    <dbReference type="NCBI Taxonomy" id="485398"/>
    <lineage>
        <taxon>Eukaryota</taxon>
        <taxon>Fungi</taxon>
        <taxon>Dikarya</taxon>
        <taxon>Ascomycota</taxon>
        <taxon>Pezizomycotina</taxon>
        <taxon>Sordariomycetes</taxon>
        <taxon>Hypocreomycetidae</taxon>
        <taxon>Hypocreales</taxon>
        <taxon>Nectriaceae</taxon>
        <taxon>Fusarium</taxon>
        <taxon>Fusarium oxysporum species complex</taxon>
    </lineage>
</organism>
<dbReference type="PANTHER" id="PTHR30468">
    <property type="entry name" value="ALPHA-KETOGLUTARATE-DEPENDENT SULFONATE DIOXYGENASE"/>
    <property type="match status" value="1"/>
</dbReference>
<feature type="domain" description="TauD/TfdA-like" evidence="6">
    <location>
        <begin position="2"/>
        <end position="124"/>
    </location>
</feature>
<protein>
    <submittedName>
        <fullName evidence="7">Alpha-ketoglutarate-dependent sulfonate dioxygenase</fullName>
    </submittedName>
</protein>
<gene>
    <name evidence="7" type="primary">JLP1-1</name>
    <name evidence="7" type="ORF">Forpe1208_v007069</name>
</gene>
<evidence type="ECO:0000256" key="4">
    <source>
        <dbReference type="ARBA" id="ARBA00022964"/>
    </source>
</evidence>
<name>A0A8J5NZN6_FUSOX</name>
<proteinExistence type="inferred from homology"/>
<dbReference type="GO" id="GO:0005737">
    <property type="term" value="C:cytoplasm"/>
    <property type="evidence" value="ECO:0007669"/>
    <property type="project" value="TreeGrafter"/>
</dbReference>
<dbReference type="PANTHER" id="PTHR30468:SF10">
    <property type="entry name" value="TAUD_TFDA-LIKE DOMAIN-CONTAINING PROTEIN"/>
    <property type="match status" value="1"/>
</dbReference>
<evidence type="ECO:0000256" key="2">
    <source>
        <dbReference type="ARBA" id="ARBA00005896"/>
    </source>
</evidence>
<comment type="similarity">
    <text evidence="2">Belongs to the TfdA dioxygenase family.</text>
</comment>
<dbReference type="GO" id="GO:0046872">
    <property type="term" value="F:metal ion binding"/>
    <property type="evidence" value="ECO:0007669"/>
    <property type="project" value="UniProtKB-KW"/>
</dbReference>
<keyword evidence="4 7" id="KW-0223">Dioxygenase</keyword>
<evidence type="ECO:0000259" key="6">
    <source>
        <dbReference type="Pfam" id="PF02668"/>
    </source>
</evidence>
<evidence type="ECO:0000313" key="8">
    <source>
        <dbReference type="Proteomes" id="UP000694050"/>
    </source>
</evidence>
<evidence type="ECO:0000256" key="5">
    <source>
        <dbReference type="ARBA" id="ARBA00023004"/>
    </source>
</evidence>
<dbReference type="Proteomes" id="UP000694050">
    <property type="component" value="Unassembled WGS sequence"/>
</dbReference>
<dbReference type="EMBL" id="JAELUQ010000005">
    <property type="protein sequence ID" value="KAG7414449.1"/>
    <property type="molecule type" value="Genomic_DNA"/>
</dbReference>